<keyword evidence="1" id="KW-0732">Signal</keyword>
<accession>A0A4Q7MT82</accession>
<organism evidence="3 4">
    <name type="scientific">Pseudobacter ginsenosidimutans</name>
    <dbReference type="NCBI Taxonomy" id="661488"/>
    <lineage>
        <taxon>Bacteria</taxon>
        <taxon>Pseudomonadati</taxon>
        <taxon>Bacteroidota</taxon>
        <taxon>Chitinophagia</taxon>
        <taxon>Chitinophagales</taxon>
        <taxon>Chitinophagaceae</taxon>
        <taxon>Pseudobacter</taxon>
    </lineage>
</organism>
<feature type="chain" id="PRO_5020664951" evidence="1">
    <location>
        <begin position="20"/>
        <end position="318"/>
    </location>
</feature>
<proteinExistence type="predicted"/>
<dbReference type="OrthoDB" id="1082472at2"/>
<evidence type="ECO:0000259" key="2">
    <source>
        <dbReference type="Pfam" id="PF16409"/>
    </source>
</evidence>
<evidence type="ECO:0000256" key="1">
    <source>
        <dbReference type="SAM" id="SignalP"/>
    </source>
</evidence>
<dbReference type="InterPro" id="IPR032185">
    <property type="entry name" value="DUF5017"/>
</dbReference>
<dbReference type="Proteomes" id="UP000293874">
    <property type="component" value="Unassembled WGS sequence"/>
</dbReference>
<gene>
    <name evidence="3" type="ORF">EV199_3616</name>
</gene>
<feature type="signal peptide" evidence="1">
    <location>
        <begin position="1"/>
        <end position="19"/>
    </location>
</feature>
<sequence>MLKYSCSILFLLAGLSACTKKLSNGSSDFAVTAQRTSLNAGDTARFSFAGNPDIITFYSGEPGKRFEFKDRVQAEGLPVVNFSTVRANGVQQNTLLLMISSDFKGVVRGDTNSTKANIAAATWEDITSRATLALSGTTAVPSGDIELTDFAEAGKPVYIAFKYIAEAGSIQPKWTISNFTVKNNLSDGTSYTIANMNTSSTPYTNYGVNTFSPGFASYTLQNNFNWSVSTTSMVITGATSVGAAGAPAEAWLFIGPINLRKVTPDAGLVIKNGGQNMADLNFYTFYNTPGNYKATFVGGRVSIEETSVTPHNIDISVQ</sequence>
<evidence type="ECO:0000313" key="4">
    <source>
        <dbReference type="Proteomes" id="UP000293874"/>
    </source>
</evidence>
<name>A0A4Q7MT82_9BACT</name>
<feature type="domain" description="DUF5017" evidence="2">
    <location>
        <begin position="17"/>
        <end position="200"/>
    </location>
</feature>
<keyword evidence="4" id="KW-1185">Reference proteome</keyword>
<dbReference type="RefSeq" id="WP_130542184.1">
    <property type="nucleotide sequence ID" value="NZ_CP042431.1"/>
</dbReference>
<dbReference type="Pfam" id="PF16409">
    <property type="entry name" value="DUF5017"/>
    <property type="match status" value="1"/>
</dbReference>
<protein>
    <submittedName>
        <fullName evidence="3">Uncharacterized protein DUF5017</fullName>
    </submittedName>
</protein>
<dbReference type="EMBL" id="SGXA01000002">
    <property type="protein sequence ID" value="RZS71708.1"/>
    <property type="molecule type" value="Genomic_DNA"/>
</dbReference>
<dbReference type="AlphaFoldDB" id="A0A4Q7MT82"/>
<reference evidence="3 4" key="1">
    <citation type="submission" date="2019-02" db="EMBL/GenBank/DDBJ databases">
        <title>Genomic Encyclopedia of Type Strains, Phase IV (KMG-IV): sequencing the most valuable type-strain genomes for metagenomic binning, comparative biology and taxonomic classification.</title>
        <authorList>
            <person name="Goeker M."/>
        </authorList>
    </citation>
    <scope>NUCLEOTIDE SEQUENCE [LARGE SCALE GENOMIC DNA]</scope>
    <source>
        <strain evidence="3 4">DSM 18116</strain>
    </source>
</reference>
<dbReference type="PROSITE" id="PS51257">
    <property type="entry name" value="PROKAR_LIPOPROTEIN"/>
    <property type="match status" value="1"/>
</dbReference>
<comment type="caution">
    <text evidence="3">The sequence shown here is derived from an EMBL/GenBank/DDBJ whole genome shotgun (WGS) entry which is preliminary data.</text>
</comment>
<evidence type="ECO:0000313" key="3">
    <source>
        <dbReference type="EMBL" id="RZS71708.1"/>
    </source>
</evidence>